<sequence>MHINFKYFIVSISAIFLALGIGIFVGSNLGSNENIQKQNESIIKDIDKQISSQKEQNEAIVAENKAYNTSIDNLKSYIDQNESTLNSGRLKDKRIALISLNEKESVDTIQKSLVESGAEVSMNITLKDALLGKDTLTKVNQKLGTNLKNNNELINFIADAIRNPSKIGTLKKLEELEYVKIDKSTGDFNAINNIVLFTNSNAKVKNKFDNIEKPIVNNLRDEKRMVVVQTSASSIENIQKFNKLKVATVNNIDESSGRVALVQILLNEDENGAFGNINKDTILVPKVK</sequence>
<keyword evidence="1" id="KW-0472">Membrane</keyword>
<feature type="transmembrane region" description="Helical" evidence="1">
    <location>
        <begin position="7"/>
        <end position="29"/>
    </location>
</feature>
<dbReference type="InterPro" id="IPR021522">
    <property type="entry name" value="MctB"/>
</dbReference>
<dbReference type="EMBL" id="CP114052">
    <property type="protein sequence ID" value="WAW15625.1"/>
    <property type="molecule type" value="Genomic_DNA"/>
</dbReference>
<accession>A0ABY7JQJ5</accession>
<gene>
    <name evidence="2" type="ORF">O0R46_04035</name>
</gene>
<name>A0ABY7JQJ5_9FIRM</name>
<dbReference type="RefSeq" id="WP_269312300.1">
    <property type="nucleotide sequence ID" value="NZ_CP114052.1"/>
</dbReference>
<proteinExistence type="predicted"/>
<evidence type="ECO:0000313" key="3">
    <source>
        <dbReference type="Proteomes" id="UP001164187"/>
    </source>
</evidence>
<dbReference type="Proteomes" id="UP001164187">
    <property type="component" value="Chromosome"/>
</dbReference>
<keyword evidence="1" id="KW-0812">Transmembrane</keyword>
<evidence type="ECO:0000313" key="2">
    <source>
        <dbReference type="EMBL" id="WAW15625.1"/>
    </source>
</evidence>
<organism evidence="2 3">
    <name type="scientific">Peptostreptococcus equinus</name>
    <dbReference type="NCBI Taxonomy" id="3003601"/>
    <lineage>
        <taxon>Bacteria</taxon>
        <taxon>Bacillati</taxon>
        <taxon>Bacillota</taxon>
        <taxon>Clostridia</taxon>
        <taxon>Peptostreptococcales</taxon>
        <taxon>Peptostreptococcaceae</taxon>
        <taxon>Peptostreptococcus</taxon>
    </lineage>
</organism>
<protein>
    <submittedName>
        <fullName evidence="2">Copper transporter</fullName>
    </submittedName>
</protein>
<dbReference type="Pfam" id="PF11382">
    <property type="entry name" value="MctB"/>
    <property type="match status" value="1"/>
</dbReference>
<keyword evidence="1" id="KW-1133">Transmembrane helix</keyword>
<evidence type="ECO:0000256" key="1">
    <source>
        <dbReference type="SAM" id="Phobius"/>
    </source>
</evidence>
<reference evidence="2" key="1">
    <citation type="submission" date="2022-12" db="EMBL/GenBank/DDBJ databases">
        <title>Peptostreptococcus.</title>
        <authorList>
            <person name="Lee S.H."/>
        </authorList>
    </citation>
    <scope>NUCLEOTIDE SEQUENCE</scope>
    <source>
        <strain evidence="2">CBA3647</strain>
    </source>
</reference>
<keyword evidence="3" id="KW-1185">Reference proteome</keyword>